<dbReference type="Proteomes" id="UP000718281">
    <property type="component" value="Unassembled WGS sequence"/>
</dbReference>
<name>A0A935M5L0_9MICO</name>
<sequence length="79" mass="8507">MTEPSAEREPLRPLAVPMRRIVEWGLAAWAVALVLTLLVPSLHTGERSWWPRCAAAGLVLGVIGYAYLRRGRGNAAGAG</sequence>
<dbReference type="Proteomes" id="UP000726105">
    <property type="component" value="Unassembled WGS sequence"/>
</dbReference>
<evidence type="ECO:0000256" key="1">
    <source>
        <dbReference type="SAM" id="Phobius"/>
    </source>
</evidence>
<accession>A0A935M5L0</accession>
<evidence type="ECO:0000313" key="5">
    <source>
        <dbReference type="Proteomes" id="UP000718281"/>
    </source>
</evidence>
<evidence type="ECO:0000313" key="3">
    <source>
        <dbReference type="EMBL" id="MBK7271944.1"/>
    </source>
</evidence>
<feature type="transmembrane region" description="Helical" evidence="1">
    <location>
        <begin position="49"/>
        <end position="68"/>
    </location>
</feature>
<reference evidence="5 6" key="1">
    <citation type="submission" date="2020-10" db="EMBL/GenBank/DDBJ databases">
        <title>Connecting structure to function with the recovery of over 1000 high-quality activated sludge metagenome-assembled genomes encoding full-length rRNA genes using long-read sequencing.</title>
        <authorList>
            <person name="Singleton C.M."/>
            <person name="Petriglieri F."/>
            <person name="Kristensen J.M."/>
            <person name="Kirkegaard R.H."/>
            <person name="Michaelsen T.Y."/>
            <person name="Andersen M.H."/>
            <person name="Karst S.M."/>
            <person name="Dueholm M.S."/>
            <person name="Nielsen P.H."/>
            <person name="Albertsen M."/>
        </authorList>
    </citation>
    <scope>NUCLEOTIDE SEQUENCE [LARGE SCALE GENOMIC DNA]</scope>
    <source>
        <strain evidence="2">AalE_18-Q3-R2-46_BAT3C.188</strain>
        <strain evidence="3">Ega_18-Q3-R5-49_MAXAC.001</strain>
        <strain evidence="4">Ribe_18-Q3-R11-54_MAXAC.001</strain>
    </source>
</reference>
<dbReference type="AlphaFoldDB" id="A0A935M5L0"/>
<dbReference type="EMBL" id="JADJIB010000001">
    <property type="protein sequence ID" value="MBK7271944.1"/>
    <property type="molecule type" value="Genomic_DNA"/>
</dbReference>
<feature type="transmembrane region" description="Helical" evidence="1">
    <location>
        <begin position="21"/>
        <end position="43"/>
    </location>
</feature>
<keyword evidence="1" id="KW-0472">Membrane</keyword>
<dbReference type="Proteomes" id="UP000886632">
    <property type="component" value="Unassembled WGS sequence"/>
</dbReference>
<gene>
    <name evidence="2" type="ORF">IPF40_09275</name>
    <name evidence="3" type="ORF">IPI13_01835</name>
    <name evidence="4" type="ORF">IPP00_13660</name>
</gene>
<keyword evidence="1" id="KW-1133">Transmembrane helix</keyword>
<proteinExistence type="predicted"/>
<dbReference type="InterPro" id="IPR019681">
    <property type="entry name" value="DUF2530"/>
</dbReference>
<evidence type="ECO:0000313" key="2">
    <source>
        <dbReference type="EMBL" id="MBK6301222.1"/>
    </source>
</evidence>
<evidence type="ECO:0000313" key="4">
    <source>
        <dbReference type="EMBL" id="MBL0004970.1"/>
    </source>
</evidence>
<dbReference type="Pfam" id="PF10745">
    <property type="entry name" value="DUF2530"/>
    <property type="match status" value="1"/>
</dbReference>
<comment type="caution">
    <text evidence="3">The sequence shown here is derived from an EMBL/GenBank/DDBJ whole genome shotgun (WGS) entry which is preliminary data.</text>
</comment>
<protein>
    <submittedName>
        <fullName evidence="3">DUF2530 domain-containing protein</fullName>
    </submittedName>
</protein>
<keyword evidence="1" id="KW-0812">Transmembrane</keyword>
<dbReference type="EMBL" id="JADKGK010000024">
    <property type="protein sequence ID" value="MBL0004970.1"/>
    <property type="molecule type" value="Genomic_DNA"/>
</dbReference>
<evidence type="ECO:0000313" key="6">
    <source>
        <dbReference type="Proteomes" id="UP000726105"/>
    </source>
</evidence>
<organism evidence="3 6">
    <name type="scientific">Candidatus Phosphoribacter hodrii</name>
    <dbReference type="NCBI Taxonomy" id="2953743"/>
    <lineage>
        <taxon>Bacteria</taxon>
        <taxon>Bacillati</taxon>
        <taxon>Actinomycetota</taxon>
        <taxon>Actinomycetes</taxon>
        <taxon>Micrococcales</taxon>
        <taxon>Dermatophilaceae</taxon>
        <taxon>Candidatus Phosphoribacter</taxon>
    </lineage>
</organism>
<dbReference type="EMBL" id="JADIXZ010000004">
    <property type="protein sequence ID" value="MBK6301222.1"/>
    <property type="molecule type" value="Genomic_DNA"/>
</dbReference>